<gene>
    <name evidence="2" type="ORF">PSHT_04731</name>
</gene>
<sequence>LFAQVPFNQTGNGTSWDRLRDIFSVNIELLQSMFQSLKTDCGASVIHQSHKNELTSRSLDMFMQMANNRIYWRRNYPNKHPSRRFAKMKRTIRTKDPDMKKMKKHLFAGHRGNVSRELDDEDSEKDETSSVDM</sequence>
<accession>A0A2S4WCD9</accession>
<reference evidence="2 3" key="1">
    <citation type="submission" date="2017-12" db="EMBL/GenBank/DDBJ databases">
        <title>Gene loss provides genomic basis for host adaptation in cereal stripe rust fungi.</title>
        <authorList>
            <person name="Xia C."/>
        </authorList>
    </citation>
    <scope>NUCLEOTIDE SEQUENCE [LARGE SCALE GENOMIC DNA]</scope>
    <source>
        <strain evidence="2 3">93TX-2</strain>
    </source>
</reference>
<reference evidence="3" key="2">
    <citation type="journal article" date="2018" name="BMC Genomics">
        <title>Genomic insights into host adaptation between the wheat stripe rust pathogen (Puccinia striiformis f. sp. tritici) and the barley stripe rust pathogen (Puccinia striiformis f. sp. hordei).</title>
        <authorList>
            <person name="Xia C."/>
            <person name="Wang M."/>
            <person name="Yin C."/>
            <person name="Cornejo O.E."/>
            <person name="Hulbert S.H."/>
            <person name="Chen X."/>
        </authorList>
    </citation>
    <scope>NUCLEOTIDE SEQUENCE [LARGE SCALE GENOMIC DNA]</scope>
    <source>
        <strain evidence="3">93TX-2</strain>
    </source>
</reference>
<evidence type="ECO:0000313" key="2">
    <source>
        <dbReference type="EMBL" id="POW19434.1"/>
    </source>
</evidence>
<dbReference type="VEuPathDB" id="FungiDB:PSHT_04731"/>
<keyword evidence="3" id="KW-1185">Reference proteome</keyword>
<feature type="non-terminal residue" evidence="2">
    <location>
        <position position="133"/>
    </location>
</feature>
<proteinExistence type="predicted"/>
<comment type="caution">
    <text evidence="2">The sequence shown here is derived from an EMBL/GenBank/DDBJ whole genome shotgun (WGS) entry which is preliminary data.</text>
</comment>
<dbReference type="VEuPathDB" id="FungiDB:PSTT_05395"/>
<organism evidence="2 3">
    <name type="scientific">Puccinia striiformis</name>
    <dbReference type="NCBI Taxonomy" id="27350"/>
    <lineage>
        <taxon>Eukaryota</taxon>
        <taxon>Fungi</taxon>
        <taxon>Dikarya</taxon>
        <taxon>Basidiomycota</taxon>
        <taxon>Pucciniomycotina</taxon>
        <taxon>Pucciniomycetes</taxon>
        <taxon>Pucciniales</taxon>
        <taxon>Pucciniaceae</taxon>
        <taxon>Puccinia</taxon>
    </lineage>
</organism>
<feature type="non-terminal residue" evidence="2">
    <location>
        <position position="1"/>
    </location>
</feature>
<name>A0A2S4WCD9_9BASI</name>
<evidence type="ECO:0000256" key="1">
    <source>
        <dbReference type="SAM" id="MobiDB-lite"/>
    </source>
</evidence>
<feature type="region of interest" description="Disordered" evidence="1">
    <location>
        <begin position="95"/>
        <end position="133"/>
    </location>
</feature>
<dbReference type="Proteomes" id="UP000238274">
    <property type="component" value="Unassembled WGS sequence"/>
</dbReference>
<evidence type="ECO:0000313" key="3">
    <source>
        <dbReference type="Proteomes" id="UP000238274"/>
    </source>
</evidence>
<reference evidence="3" key="3">
    <citation type="journal article" date="2018" name="Mol. Plant Microbe Interact.">
        <title>Genome sequence resources for the wheat stripe rust pathogen (Puccinia striiformis f. sp. tritici) and the barley stripe rust pathogen (Puccinia striiformis f. sp. hordei).</title>
        <authorList>
            <person name="Xia C."/>
            <person name="Wang M."/>
            <person name="Yin C."/>
            <person name="Cornejo O.E."/>
            <person name="Hulbert S.H."/>
            <person name="Chen X."/>
        </authorList>
    </citation>
    <scope>NUCLEOTIDE SEQUENCE [LARGE SCALE GENOMIC DNA]</scope>
    <source>
        <strain evidence="3">93TX-2</strain>
    </source>
</reference>
<dbReference type="AlphaFoldDB" id="A0A2S4WCD9"/>
<protein>
    <submittedName>
        <fullName evidence="2">Uncharacterized protein</fullName>
    </submittedName>
</protein>
<dbReference type="EMBL" id="PKSM01000049">
    <property type="protein sequence ID" value="POW19434.1"/>
    <property type="molecule type" value="Genomic_DNA"/>
</dbReference>